<protein>
    <submittedName>
        <fullName evidence="2">Uncharacterized protein</fullName>
    </submittedName>
</protein>
<keyword evidence="1" id="KW-0472">Membrane</keyword>
<organism evidence="2 3">
    <name type="scientific">Adineta ricciae</name>
    <name type="common">Rotifer</name>
    <dbReference type="NCBI Taxonomy" id="249248"/>
    <lineage>
        <taxon>Eukaryota</taxon>
        <taxon>Metazoa</taxon>
        <taxon>Spiralia</taxon>
        <taxon>Gnathifera</taxon>
        <taxon>Rotifera</taxon>
        <taxon>Eurotatoria</taxon>
        <taxon>Bdelloidea</taxon>
        <taxon>Adinetida</taxon>
        <taxon>Adinetidae</taxon>
        <taxon>Adineta</taxon>
    </lineage>
</organism>
<sequence>MNNPIVVATQSTTSSRMKTTFIFLCVVLCCVSYLLYSRTTLNWVFLHTFVSNGLISISYSTNASLINSTNLPIAERPQVKKPILPPSENRRFAVFACSIHAPINAYTFYTPITAASWQRVGYEAIVMFVGDFKKPNVLTARLNLSRNYLKRVGAHIFDLQCDESHSIKVSQLARVFSGFLPDSIVQDEDNILTGDSDLMPLKASEYKPSPGKDGFVFNAFCCGSFQRRNRNYKMYPMGHIFLQKKAWRAMVIESKQRAELLVNADKRTQELLSENAPLSFETISLYGRHEFQKVYDQRMDKGDAAWYMDQILCSMLLIDYQERHRNFSISERSRIDRLDRAFGIGAWDQNNFDRYGDAHLIHDEVLSEHNWKIFKKFLTALFNQTMVTLFDDYFKQYMINDPFPRPPQIKKSPPKPG</sequence>
<proteinExistence type="predicted"/>
<evidence type="ECO:0000256" key="1">
    <source>
        <dbReference type="SAM" id="Phobius"/>
    </source>
</evidence>
<gene>
    <name evidence="2" type="ORF">EDS130_LOCUS8723</name>
</gene>
<reference evidence="2" key="1">
    <citation type="submission" date="2021-02" db="EMBL/GenBank/DDBJ databases">
        <authorList>
            <person name="Nowell W R."/>
        </authorList>
    </citation>
    <scope>NUCLEOTIDE SEQUENCE</scope>
</reference>
<dbReference type="AlphaFoldDB" id="A0A813Y823"/>
<dbReference type="OrthoDB" id="10001438at2759"/>
<keyword evidence="1" id="KW-0812">Transmembrane</keyword>
<dbReference type="Proteomes" id="UP000663852">
    <property type="component" value="Unassembled WGS sequence"/>
</dbReference>
<dbReference type="EMBL" id="CAJNOJ010000028">
    <property type="protein sequence ID" value="CAF0879670.1"/>
    <property type="molecule type" value="Genomic_DNA"/>
</dbReference>
<accession>A0A813Y823</accession>
<evidence type="ECO:0000313" key="2">
    <source>
        <dbReference type="EMBL" id="CAF0879670.1"/>
    </source>
</evidence>
<evidence type="ECO:0000313" key="3">
    <source>
        <dbReference type="Proteomes" id="UP000663852"/>
    </source>
</evidence>
<keyword evidence="1" id="KW-1133">Transmembrane helix</keyword>
<name>A0A813Y823_ADIRI</name>
<comment type="caution">
    <text evidence="2">The sequence shown here is derived from an EMBL/GenBank/DDBJ whole genome shotgun (WGS) entry which is preliminary data.</text>
</comment>
<feature type="transmembrane region" description="Helical" evidence="1">
    <location>
        <begin position="20"/>
        <end position="36"/>
    </location>
</feature>